<protein>
    <submittedName>
        <fullName evidence="2">Uncharacterized protein</fullName>
    </submittedName>
</protein>
<sequence>MEAVIRCRSRAAYHSRRSFPALPRVRTPGRAHRATRSVIRAMVRLRPTGPGTARSVWPSGVRPPTSKAHSRGPAVTCQRELAAAPASGTWTWTGTSSTSSKV</sequence>
<keyword evidence="3" id="KW-1185">Reference proteome</keyword>
<evidence type="ECO:0000313" key="3">
    <source>
        <dbReference type="Proteomes" id="UP001589575"/>
    </source>
</evidence>
<reference evidence="2 3" key="1">
    <citation type="submission" date="2024-09" db="EMBL/GenBank/DDBJ databases">
        <authorList>
            <person name="Sun Q."/>
            <person name="Mori K."/>
        </authorList>
    </citation>
    <scope>NUCLEOTIDE SEQUENCE [LARGE SCALE GENOMIC DNA]</scope>
    <source>
        <strain evidence="2 3">CCM 7609</strain>
    </source>
</reference>
<name>A0ABV5FZW2_9MICC</name>
<proteinExistence type="predicted"/>
<dbReference type="EMBL" id="JBHMFI010000001">
    <property type="protein sequence ID" value="MFB9072232.1"/>
    <property type="molecule type" value="Genomic_DNA"/>
</dbReference>
<dbReference type="Proteomes" id="UP001589575">
    <property type="component" value="Unassembled WGS sequence"/>
</dbReference>
<organism evidence="2 3">
    <name type="scientific">Citricoccus parietis</name>
    <dbReference type="NCBI Taxonomy" id="592307"/>
    <lineage>
        <taxon>Bacteria</taxon>
        <taxon>Bacillati</taxon>
        <taxon>Actinomycetota</taxon>
        <taxon>Actinomycetes</taxon>
        <taxon>Micrococcales</taxon>
        <taxon>Micrococcaceae</taxon>
        <taxon>Citricoccus</taxon>
    </lineage>
</organism>
<evidence type="ECO:0000256" key="1">
    <source>
        <dbReference type="SAM" id="MobiDB-lite"/>
    </source>
</evidence>
<feature type="region of interest" description="Disordered" evidence="1">
    <location>
        <begin position="46"/>
        <end position="73"/>
    </location>
</feature>
<gene>
    <name evidence="2" type="ORF">ACFFX0_13885</name>
</gene>
<accession>A0ABV5FZW2</accession>
<evidence type="ECO:0000313" key="2">
    <source>
        <dbReference type="EMBL" id="MFB9072232.1"/>
    </source>
</evidence>
<comment type="caution">
    <text evidence="2">The sequence shown here is derived from an EMBL/GenBank/DDBJ whole genome shotgun (WGS) entry which is preliminary data.</text>
</comment>